<dbReference type="AlphaFoldDB" id="A0A2S5DGH0"/>
<sequence>MAKQYCEKCGKETEHKEWIQQKPSQYGKSRKEQLKAFLDGFFSGWGGHGLASIDLVDRYVICQACGNKKLQNHGEQFK</sequence>
<dbReference type="OrthoDB" id="8594958at2"/>
<organism evidence="1 2">
    <name type="scientific">Chromobacterium alticapitis</name>
    <dbReference type="NCBI Taxonomy" id="2073169"/>
    <lineage>
        <taxon>Bacteria</taxon>
        <taxon>Pseudomonadati</taxon>
        <taxon>Pseudomonadota</taxon>
        <taxon>Betaproteobacteria</taxon>
        <taxon>Neisseriales</taxon>
        <taxon>Chromobacteriaceae</taxon>
        <taxon>Chromobacterium</taxon>
    </lineage>
</organism>
<evidence type="ECO:0000313" key="2">
    <source>
        <dbReference type="Proteomes" id="UP000237082"/>
    </source>
</evidence>
<dbReference type="RefSeq" id="WP_103902494.1">
    <property type="nucleotide sequence ID" value="NZ_PQWB01000036.1"/>
</dbReference>
<gene>
    <name evidence="1" type="ORF">C2I19_09660</name>
</gene>
<name>A0A2S5DGH0_9NEIS</name>
<keyword evidence="2" id="KW-1185">Reference proteome</keyword>
<accession>A0A2S5DGH0</accession>
<evidence type="ECO:0000313" key="1">
    <source>
        <dbReference type="EMBL" id="POZ62088.1"/>
    </source>
</evidence>
<protein>
    <submittedName>
        <fullName evidence="1">Uncharacterized protein</fullName>
    </submittedName>
</protein>
<reference evidence="2" key="1">
    <citation type="submission" date="2018-02" db="EMBL/GenBank/DDBJ databases">
        <authorList>
            <person name="O'Hara-Hanley K."/>
            <person name="Soby S."/>
        </authorList>
    </citation>
    <scope>NUCLEOTIDE SEQUENCE [LARGE SCALE GENOMIC DNA]</scope>
    <source>
        <strain evidence="2">MWU14-2602</strain>
    </source>
</reference>
<comment type="caution">
    <text evidence="1">The sequence shown here is derived from an EMBL/GenBank/DDBJ whole genome shotgun (WGS) entry which is preliminary data.</text>
</comment>
<dbReference type="Proteomes" id="UP000237082">
    <property type="component" value="Unassembled WGS sequence"/>
</dbReference>
<proteinExistence type="predicted"/>
<dbReference type="EMBL" id="PQWB01000036">
    <property type="protein sequence ID" value="POZ62088.1"/>
    <property type="molecule type" value="Genomic_DNA"/>
</dbReference>